<feature type="compositionally biased region" description="Polar residues" evidence="1">
    <location>
        <begin position="1"/>
        <end position="15"/>
    </location>
</feature>
<evidence type="ECO:0000313" key="2">
    <source>
        <dbReference type="EMBL" id="KAL1123595.1"/>
    </source>
</evidence>
<comment type="caution">
    <text evidence="2">The sequence shown here is derived from an EMBL/GenBank/DDBJ whole genome shotgun (WGS) entry which is preliminary data.</text>
</comment>
<feature type="compositionally biased region" description="Low complexity" evidence="1">
    <location>
        <begin position="197"/>
        <end position="212"/>
    </location>
</feature>
<feature type="region of interest" description="Disordered" evidence="1">
    <location>
        <begin position="1"/>
        <end position="53"/>
    </location>
</feature>
<keyword evidence="3" id="KW-1185">Reference proteome</keyword>
<feature type="compositionally biased region" description="Low complexity" evidence="1">
    <location>
        <begin position="284"/>
        <end position="297"/>
    </location>
</feature>
<dbReference type="Proteomes" id="UP001558652">
    <property type="component" value="Unassembled WGS sequence"/>
</dbReference>
<feature type="compositionally biased region" description="Gly residues" evidence="1">
    <location>
        <begin position="396"/>
        <end position="409"/>
    </location>
</feature>
<feature type="compositionally biased region" description="Low complexity" evidence="1">
    <location>
        <begin position="24"/>
        <end position="34"/>
    </location>
</feature>
<feature type="region of interest" description="Disordered" evidence="1">
    <location>
        <begin position="457"/>
        <end position="480"/>
    </location>
</feature>
<feature type="compositionally biased region" description="Acidic residues" evidence="1">
    <location>
        <begin position="468"/>
        <end position="480"/>
    </location>
</feature>
<proteinExistence type="predicted"/>
<gene>
    <name evidence="2" type="ORF">AAG570_002671</name>
</gene>
<reference evidence="2 3" key="1">
    <citation type="submission" date="2024-07" db="EMBL/GenBank/DDBJ databases">
        <title>Chromosome-level genome assembly of the water stick insect Ranatra chinensis (Heteroptera: Nepidae).</title>
        <authorList>
            <person name="Liu X."/>
        </authorList>
    </citation>
    <scope>NUCLEOTIDE SEQUENCE [LARGE SCALE GENOMIC DNA]</scope>
    <source>
        <strain evidence="2">Cailab_2021Rc</strain>
        <tissue evidence="2">Muscle</tissue>
    </source>
</reference>
<organism evidence="2 3">
    <name type="scientific">Ranatra chinensis</name>
    <dbReference type="NCBI Taxonomy" id="642074"/>
    <lineage>
        <taxon>Eukaryota</taxon>
        <taxon>Metazoa</taxon>
        <taxon>Ecdysozoa</taxon>
        <taxon>Arthropoda</taxon>
        <taxon>Hexapoda</taxon>
        <taxon>Insecta</taxon>
        <taxon>Pterygota</taxon>
        <taxon>Neoptera</taxon>
        <taxon>Paraneoptera</taxon>
        <taxon>Hemiptera</taxon>
        <taxon>Heteroptera</taxon>
        <taxon>Panheteroptera</taxon>
        <taxon>Nepomorpha</taxon>
        <taxon>Nepidae</taxon>
        <taxon>Ranatrinae</taxon>
        <taxon>Ranatra</taxon>
    </lineage>
</organism>
<feature type="region of interest" description="Disordered" evidence="1">
    <location>
        <begin position="187"/>
        <end position="347"/>
    </location>
</feature>
<sequence>MLSPSKSETDFQVTLRQEEKKQQHQQQQQQQQQQDNSLLLMMGPPVRAPSASAIHSATFQSAADFVGLEKSQSSRSKLRELRERMQTEDEEVLVGGGGVGGGGGVIGGGGGGSPTGSQADSLNEVFQPEGSGDSWRTSHPFRIIEHDALSLHSLTSLGRIRILSNSQETGEPSIDLLLENNTGHPHTFISGGHARDSTISSSLSSSTSTLRSQPEIREEVEPGTGGGGRGGARHSFGAPLETTTSLQEPDVIASTKGNSTGLAVGGESGIPPVAPPRRRKKNRPALLSQSAAPAVRSSPPPTTLAIPTQHDIPKLTKSASVEEKPCPYPIGSGRSGGSTSLPSPASTIESLTREFEHSLDISSATRGQYVVKPQDGGERKGRSTSRGGRNSSTYPPGGGGSVGGGGGSGCPSAPGSGVGGPPPPGGPAQRERRRSAGDEQSLVQAHNQLNMFVRTWTDSGKPLSDLGWIEEDGEDTQGLG</sequence>
<dbReference type="EMBL" id="JBFDAA010000012">
    <property type="protein sequence ID" value="KAL1123595.1"/>
    <property type="molecule type" value="Genomic_DNA"/>
</dbReference>
<accession>A0ABD0Y8B5</accession>
<protein>
    <submittedName>
        <fullName evidence="2">Uncharacterized protein</fullName>
    </submittedName>
</protein>
<feature type="region of interest" description="Disordered" evidence="1">
    <location>
        <begin position="359"/>
        <end position="443"/>
    </location>
</feature>
<dbReference type="AlphaFoldDB" id="A0ABD0Y8B5"/>
<evidence type="ECO:0000313" key="3">
    <source>
        <dbReference type="Proteomes" id="UP001558652"/>
    </source>
</evidence>
<evidence type="ECO:0000256" key="1">
    <source>
        <dbReference type="SAM" id="MobiDB-lite"/>
    </source>
</evidence>
<feature type="compositionally biased region" description="Polar residues" evidence="1">
    <location>
        <begin position="337"/>
        <end position="347"/>
    </location>
</feature>
<name>A0ABD0Y8B5_9HEMI</name>